<gene>
    <name evidence="1" type="ORF">K8V56_10610</name>
</gene>
<comment type="caution">
    <text evidence="1">The sequence shown here is derived from an EMBL/GenBank/DDBJ whole genome shotgun (WGS) entry which is preliminary data.</text>
</comment>
<dbReference type="Proteomes" id="UP000698173">
    <property type="component" value="Unassembled WGS sequence"/>
</dbReference>
<organism evidence="1 2">
    <name type="scientific">Sporosarcina psychrophila</name>
    <name type="common">Bacillus psychrophilus</name>
    <dbReference type="NCBI Taxonomy" id="1476"/>
    <lineage>
        <taxon>Bacteria</taxon>
        <taxon>Bacillati</taxon>
        <taxon>Bacillota</taxon>
        <taxon>Bacilli</taxon>
        <taxon>Bacillales</taxon>
        <taxon>Caryophanaceae</taxon>
        <taxon>Sporosarcina</taxon>
    </lineage>
</organism>
<reference evidence="1" key="1">
    <citation type="journal article" date="2021" name="PeerJ">
        <title>Extensive microbial diversity within the chicken gut microbiome revealed by metagenomics and culture.</title>
        <authorList>
            <person name="Gilroy R."/>
            <person name="Ravi A."/>
            <person name="Getino M."/>
            <person name="Pursley I."/>
            <person name="Horton D.L."/>
            <person name="Alikhan N.F."/>
            <person name="Baker D."/>
            <person name="Gharbi K."/>
            <person name="Hall N."/>
            <person name="Watson M."/>
            <person name="Adriaenssens E.M."/>
            <person name="Foster-Nyarko E."/>
            <person name="Jarju S."/>
            <person name="Secka A."/>
            <person name="Antonio M."/>
            <person name="Oren A."/>
            <person name="Chaudhuri R.R."/>
            <person name="La Ragione R."/>
            <person name="Hildebrand F."/>
            <person name="Pallen M.J."/>
        </authorList>
    </citation>
    <scope>NUCLEOTIDE SEQUENCE</scope>
    <source>
        <strain evidence="1">CHK171-7178</strain>
    </source>
</reference>
<protein>
    <submittedName>
        <fullName evidence="1">Uncharacterized protein</fullName>
    </submittedName>
</protein>
<sequence length="115" mass="12478">MGNINTVGYEKVRSFVLSSWVYLEVQTPTGTPVKRFSVSDGLIITGTANSTEIEYKVVCSGADASFTGKEIGKSVLFDVASGGQAIMEEVFTPFTLEQDNDELTVIHKLEVPKVI</sequence>
<proteinExistence type="predicted"/>
<name>A0A921G1L6_SPOPS</name>
<reference evidence="1" key="2">
    <citation type="submission" date="2021-09" db="EMBL/GenBank/DDBJ databases">
        <authorList>
            <person name="Gilroy R."/>
        </authorList>
    </citation>
    <scope>NUCLEOTIDE SEQUENCE</scope>
    <source>
        <strain evidence="1">CHK171-7178</strain>
    </source>
</reference>
<dbReference type="AlphaFoldDB" id="A0A921G1L6"/>
<evidence type="ECO:0000313" key="2">
    <source>
        <dbReference type="Proteomes" id="UP000698173"/>
    </source>
</evidence>
<dbReference type="EMBL" id="DYWT01000175">
    <property type="protein sequence ID" value="HJF32206.1"/>
    <property type="molecule type" value="Genomic_DNA"/>
</dbReference>
<evidence type="ECO:0000313" key="1">
    <source>
        <dbReference type="EMBL" id="HJF32206.1"/>
    </source>
</evidence>
<accession>A0A921G1L6</accession>